<dbReference type="Proteomes" id="UP000199310">
    <property type="component" value="Unassembled WGS sequence"/>
</dbReference>
<reference evidence="7" key="1">
    <citation type="submission" date="2016-10" db="EMBL/GenBank/DDBJ databases">
        <authorList>
            <person name="Varghese N."/>
            <person name="Submissions S."/>
        </authorList>
    </citation>
    <scope>NUCLEOTIDE SEQUENCE [LARGE SCALE GENOMIC DNA]</scope>
    <source>
        <strain evidence="7">DSM 3695</strain>
    </source>
</reference>
<dbReference type="RefSeq" id="WP_089899022.1">
    <property type="nucleotide sequence ID" value="NZ_FOJG01000002.1"/>
</dbReference>
<dbReference type="GO" id="GO:0003677">
    <property type="term" value="F:DNA binding"/>
    <property type="evidence" value="ECO:0007669"/>
    <property type="project" value="InterPro"/>
</dbReference>
<dbReference type="AlphaFoldDB" id="A0A1I0SAT9"/>
<dbReference type="InterPro" id="IPR036388">
    <property type="entry name" value="WH-like_DNA-bd_sf"/>
</dbReference>
<name>A0A1I0SAT9_9BACT</name>
<dbReference type="InterPro" id="IPR013249">
    <property type="entry name" value="RNA_pol_sigma70_r4_t2"/>
</dbReference>
<dbReference type="InterPro" id="IPR013324">
    <property type="entry name" value="RNA_pol_sigma_r3/r4-like"/>
</dbReference>
<dbReference type="InterPro" id="IPR013325">
    <property type="entry name" value="RNA_pol_sigma_r2"/>
</dbReference>
<dbReference type="SUPFAM" id="SSF88946">
    <property type="entry name" value="Sigma2 domain of RNA polymerase sigma factors"/>
    <property type="match status" value="1"/>
</dbReference>
<organism evidence="6 7">
    <name type="scientific">Chitinophaga arvensicola</name>
    <dbReference type="NCBI Taxonomy" id="29529"/>
    <lineage>
        <taxon>Bacteria</taxon>
        <taxon>Pseudomonadati</taxon>
        <taxon>Bacteroidota</taxon>
        <taxon>Chitinophagia</taxon>
        <taxon>Chitinophagales</taxon>
        <taxon>Chitinophagaceae</taxon>
        <taxon>Chitinophaga</taxon>
    </lineage>
</organism>
<dbReference type="CDD" id="cd06171">
    <property type="entry name" value="Sigma70_r4"/>
    <property type="match status" value="1"/>
</dbReference>
<dbReference type="Gene3D" id="1.10.10.10">
    <property type="entry name" value="Winged helix-like DNA-binding domain superfamily/Winged helix DNA-binding domain"/>
    <property type="match status" value="1"/>
</dbReference>
<evidence type="ECO:0000256" key="2">
    <source>
        <dbReference type="ARBA" id="ARBA00023015"/>
    </source>
</evidence>
<dbReference type="Gene3D" id="1.10.1740.10">
    <property type="match status" value="1"/>
</dbReference>
<evidence type="ECO:0000313" key="6">
    <source>
        <dbReference type="EMBL" id="SEW52522.1"/>
    </source>
</evidence>
<dbReference type="NCBIfam" id="TIGR02937">
    <property type="entry name" value="sigma70-ECF"/>
    <property type="match status" value="1"/>
</dbReference>
<dbReference type="InterPro" id="IPR014284">
    <property type="entry name" value="RNA_pol_sigma-70_dom"/>
</dbReference>
<gene>
    <name evidence="6" type="ORF">SAMN04488122_4900</name>
</gene>
<evidence type="ECO:0000256" key="3">
    <source>
        <dbReference type="ARBA" id="ARBA00023082"/>
    </source>
</evidence>
<keyword evidence="3" id="KW-0731">Sigma factor</keyword>
<dbReference type="STRING" id="29529.SAMN04488122_4900"/>
<proteinExistence type="inferred from homology"/>
<dbReference type="OrthoDB" id="9150024at2"/>
<keyword evidence="4" id="KW-0804">Transcription</keyword>
<keyword evidence="7" id="KW-1185">Reference proteome</keyword>
<dbReference type="EMBL" id="FOJG01000002">
    <property type="protein sequence ID" value="SEW52522.1"/>
    <property type="molecule type" value="Genomic_DNA"/>
</dbReference>
<dbReference type="InterPro" id="IPR039425">
    <property type="entry name" value="RNA_pol_sigma-70-like"/>
</dbReference>
<feature type="domain" description="RNA polymerase sigma factor 70 region 4 type 2" evidence="5">
    <location>
        <begin position="128"/>
        <end position="180"/>
    </location>
</feature>
<comment type="similarity">
    <text evidence="1">Belongs to the sigma-70 factor family. ECF subfamily.</text>
</comment>
<dbReference type="GO" id="GO:0006352">
    <property type="term" value="P:DNA-templated transcription initiation"/>
    <property type="evidence" value="ECO:0007669"/>
    <property type="project" value="InterPro"/>
</dbReference>
<dbReference type="Pfam" id="PF08281">
    <property type="entry name" value="Sigma70_r4_2"/>
    <property type="match status" value="1"/>
</dbReference>
<dbReference type="PANTHER" id="PTHR43133:SF46">
    <property type="entry name" value="RNA POLYMERASE SIGMA-70 FACTOR ECF SUBFAMILY"/>
    <property type="match status" value="1"/>
</dbReference>
<protein>
    <submittedName>
        <fullName evidence="6">RNA polymerase sigma factor, sigma-70 family</fullName>
    </submittedName>
</protein>
<sequence>MKDRVIAADNILWDHIIQGEQQAYSELYELYAEMLYRYGLRYIEDTGTIKDCIQDLFTDLYHYRKNLATNVNIRFYLLRSFRRKLHLAVKKSLPLRHTAGPEDYFSINYQPDTETLLIAEEQQQEMLRLLARELNGLPARQKEVLFLKFNCSLSYEEVAGIMKISVPTCRTLAYRAFRQLRTNMEKVPLLPLIFLLMSWMSREHA</sequence>
<evidence type="ECO:0000313" key="7">
    <source>
        <dbReference type="Proteomes" id="UP000199310"/>
    </source>
</evidence>
<keyword evidence="2" id="KW-0805">Transcription regulation</keyword>
<dbReference type="SUPFAM" id="SSF88659">
    <property type="entry name" value="Sigma3 and sigma4 domains of RNA polymerase sigma factors"/>
    <property type="match status" value="1"/>
</dbReference>
<evidence type="ECO:0000256" key="4">
    <source>
        <dbReference type="ARBA" id="ARBA00023163"/>
    </source>
</evidence>
<evidence type="ECO:0000256" key="1">
    <source>
        <dbReference type="ARBA" id="ARBA00010641"/>
    </source>
</evidence>
<evidence type="ECO:0000259" key="5">
    <source>
        <dbReference type="Pfam" id="PF08281"/>
    </source>
</evidence>
<accession>A0A1I0SAT9</accession>
<dbReference type="PANTHER" id="PTHR43133">
    <property type="entry name" value="RNA POLYMERASE ECF-TYPE SIGMA FACTO"/>
    <property type="match status" value="1"/>
</dbReference>
<dbReference type="GO" id="GO:0016987">
    <property type="term" value="F:sigma factor activity"/>
    <property type="evidence" value="ECO:0007669"/>
    <property type="project" value="UniProtKB-KW"/>
</dbReference>